<dbReference type="InterPro" id="IPR026334">
    <property type="entry name" value="FxSxx-COOH"/>
</dbReference>
<dbReference type="NCBIfam" id="TIGR04268">
    <property type="entry name" value="FxSxx-COOH"/>
    <property type="match status" value="1"/>
</dbReference>
<evidence type="ECO:0000313" key="2">
    <source>
        <dbReference type="Proteomes" id="UP001499942"/>
    </source>
</evidence>
<keyword evidence="2" id="KW-1185">Reference proteome</keyword>
<sequence>MPPTLQRCGYPQPIHSPRTAVVSLQTSVTFAVAKKNRVPLAEIDVRGAAVTRKLSRVLPSVSDRTERVPTFNSAL</sequence>
<gene>
    <name evidence="1" type="ORF">GCM10010393_51440</name>
</gene>
<protein>
    <recommendedName>
        <fullName evidence="3">FXSXX-COOH protein</fullName>
    </recommendedName>
</protein>
<dbReference type="EMBL" id="BAAASR010000031">
    <property type="protein sequence ID" value="GAA2512290.1"/>
    <property type="molecule type" value="Genomic_DNA"/>
</dbReference>
<evidence type="ECO:0000313" key="1">
    <source>
        <dbReference type="EMBL" id="GAA2512290.1"/>
    </source>
</evidence>
<proteinExistence type="predicted"/>
<reference evidence="1 2" key="1">
    <citation type="journal article" date="2019" name="Int. J. Syst. Evol. Microbiol.">
        <title>The Global Catalogue of Microorganisms (GCM) 10K type strain sequencing project: providing services to taxonomists for standard genome sequencing and annotation.</title>
        <authorList>
            <consortium name="The Broad Institute Genomics Platform"/>
            <consortium name="The Broad Institute Genome Sequencing Center for Infectious Disease"/>
            <person name="Wu L."/>
            <person name="Ma J."/>
        </authorList>
    </citation>
    <scope>NUCLEOTIDE SEQUENCE [LARGE SCALE GENOMIC DNA]</scope>
    <source>
        <strain evidence="1 2">JCM 5062</strain>
    </source>
</reference>
<name>A0ABN3N0S0_9ACTN</name>
<dbReference type="Proteomes" id="UP001499942">
    <property type="component" value="Unassembled WGS sequence"/>
</dbReference>
<comment type="caution">
    <text evidence="1">The sequence shown here is derived from an EMBL/GenBank/DDBJ whole genome shotgun (WGS) entry which is preliminary data.</text>
</comment>
<organism evidence="1 2">
    <name type="scientific">Streptomyces gobitricini</name>
    <dbReference type="NCBI Taxonomy" id="68211"/>
    <lineage>
        <taxon>Bacteria</taxon>
        <taxon>Bacillati</taxon>
        <taxon>Actinomycetota</taxon>
        <taxon>Actinomycetes</taxon>
        <taxon>Kitasatosporales</taxon>
        <taxon>Streptomycetaceae</taxon>
        <taxon>Streptomyces</taxon>
    </lineage>
</organism>
<evidence type="ECO:0008006" key="3">
    <source>
        <dbReference type="Google" id="ProtNLM"/>
    </source>
</evidence>
<accession>A0ABN3N0S0</accession>